<accession>A0A1M6QC29</accession>
<dbReference type="STRING" id="633813.SAMN04488087_0561"/>
<dbReference type="EMBL" id="FRAU01000001">
    <property type="protein sequence ID" value="SHK17864.1"/>
    <property type="molecule type" value="Genomic_DNA"/>
</dbReference>
<dbReference type="Proteomes" id="UP000185812">
    <property type="component" value="Unassembled WGS sequence"/>
</dbReference>
<name>A0A1M6QC29_9BACT</name>
<evidence type="ECO:0000256" key="1">
    <source>
        <dbReference type="SAM" id="Phobius"/>
    </source>
</evidence>
<organism evidence="2 3">
    <name type="scientific">Rhodothermus profundi</name>
    <dbReference type="NCBI Taxonomy" id="633813"/>
    <lineage>
        <taxon>Bacteria</taxon>
        <taxon>Pseudomonadati</taxon>
        <taxon>Rhodothermota</taxon>
        <taxon>Rhodothermia</taxon>
        <taxon>Rhodothermales</taxon>
        <taxon>Rhodothermaceae</taxon>
        <taxon>Rhodothermus</taxon>
    </lineage>
</organism>
<reference evidence="3" key="1">
    <citation type="submission" date="2016-11" db="EMBL/GenBank/DDBJ databases">
        <authorList>
            <person name="Varghese N."/>
            <person name="Submissions S."/>
        </authorList>
    </citation>
    <scope>NUCLEOTIDE SEQUENCE [LARGE SCALE GENOMIC DNA]</scope>
    <source>
        <strain evidence="3">DSM 22212</strain>
    </source>
</reference>
<dbReference type="RefSeq" id="WP_072714411.1">
    <property type="nucleotide sequence ID" value="NZ_FRAU01000001.1"/>
</dbReference>
<keyword evidence="1" id="KW-1133">Transmembrane helix</keyword>
<proteinExistence type="predicted"/>
<keyword evidence="1" id="KW-0472">Membrane</keyword>
<evidence type="ECO:0000313" key="3">
    <source>
        <dbReference type="Proteomes" id="UP000185812"/>
    </source>
</evidence>
<feature type="transmembrane region" description="Helical" evidence="1">
    <location>
        <begin position="7"/>
        <end position="31"/>
    </location>
</feature>
<keyword evidence="3" id="KW-1185">Reference proteome</keyword>
<protein>
    <submittedName>
        <fullName evidence="2">Uncharacterized protein</fullName>
    </submittedName>
</protein>
<keyword evidence="1" id="KW-0812">Transmembrane</keyword>
<gene>
    <name evidence="2" type="ORF">SAMN04488087_0561</name>
</gene>
<dbReference type="AlphaFoldDB" id="A0A1M6QC29"/>
<sequence length="60" mass="6436">MAEITPRWLLVTLVLLFVLTVIFFVFLAYVLGPEARLDTTGSAAALFELPGTGLAGLRAV</sequence>
<evidence type="ECO:0000313" key="2">
    <source>
        <dbReference type="EMBL" id="SHK17864.1"/>
    </source>
</evidence>